<evidence type="ECO:0008006" key="7">
    <source>
        <dbReference type="Google" id="ProtNLM"/>
    </source>
</evidence>
<dbReference type="Pfam" id="PF15657">
    <property type="entry name" value="Tox-HNH-EHHH"/>
    <property type="match status" value="1"/>
</dbReference>
<dbReference type="InterPro" id="IPR056823">
    <property type="entry name" value="TEN-like_YD-shell"/>
</dbReference>
<protein>
    <recommendedName>
        <fullName evidence="7">RHS repeat-associated core domain-containing protein</fullName>
    </recommendedName>
</protein>
<name>A0ABS5DVI5_9BURK</name>
<dbReference type="PANTHER" id="PTHR32305:SF15">
    <property type="entry name" value="PROTEIN RHSA-RELATED"/>
    <property type="match status" value="1"/>
</dbReference>
<dbReference type="InterPro" id="IPR022385">
    <property type="entry name" value="Rhs_assc_core"/>
</dbReference>
<evidence type="ECO:0000256" key="1">
    <source>
        <dbReference type="ARBA" id="ARBA00022737"/>
    </source>
</evidence>
<dbReference type="NCBIfam" id="TIGR03696">
    <property type="entry name" value="Rhs_assc_core"/>
    <property type="match status" value="1"/>
</dbReference>
<evidence type="ECO:0000259" key="3">
    <source>
        <dbReference type="Pfam" id="PF15657"/>
    </source>
</evidence>
<gene>
    <name evidence="5" type="ORF">KAK11_07165</name>
</gene>
<dbReference type="InterPro" id="IPR028048">
    <property type="entry name" value="Tox-HNH-EHHH"/>
</dbReference>
<dbReference type="Pfam" id="PF25023">
    <property type="entry name" value="TEN_YD-shell"/>
    <property type="match status" value="1"/>
</dbReference>
<keyword evidence="6" id="KW-1185">Reference proteome</keyword>
<accession>A0ABS5DVI5</accession>
<evidence type="ECO:0000256" key="2">
    <source>
        <dbReference type="SAM" id="SignalP"/>
    </source>
</evidence>
<dbReference type="InterPro" id="IPR050708">
    <property type="entry name" value="T6SS_VgrG/RHS"/>
</dbReference>
<feature type="domain" description="Teneurin-like YD-shell" evidence="4">
    <location>
        <begin position="903"/>
        <end position="1005"/>
    </location>
</feature>
<evidence type="ECO:0000259" key="4">
    <source>
        <dbReference type="Pfam" id="PF25023"/>
    </source>
</evidence>
<reference evidence="5 6" key="1">
    <citation type="submission" date="2021-04" db="EMBL/GenBank/DDBJ databases">
        <title>The genome sequence of type strain Ideonella paludis KCTC 32238.</title>
        <authorList>
            <person name="Liu Y."/>
        </authorList>
    </citation>
    <scope>NUCLEOTIDE SEQUENCE [LARGE SCALE GENOMIC DNA]</scope>
    <source>
        <strain evidence="5 6">KCTC 32238</strain>
    </source>
</reference>
<dbReference type="Gene3D" id="2.180.10.10">
    <property type="entry name" value="RHS repeat-associated core"/>
    <property type="match status" value="2"/>
</dbReference>
<dbReference type="RefSeq" id="WP_210807662.1">
    <property type="nucleotide sequence ID" value="NZ_JAGQDG010000002.1"/>
</dbReference>
<dbReference type="EMBL" id="JAGQDG010000002">
    <property type="protein sequence ID" value="MBQ0935099.1"/>
    <property type="molecule type" value="Genomic_DNA"/>
</dbReference>
<feature type="domain" description="HNH/Endo VII superfamily nuclease toxins" evidence="3">
    <location>
        <begin position="1259"/>
        <end position="1324"/>
    </location>
</feature>
<comment type="caution">
    <text evidence="5">The sequence shown here is derived from an EMBL/GenBank/DDBJ whole genome shotgun (WGS) entry which is preliminary data.</text>
</comment>
<feature type="chain" id="PRO_5047057484" description="RHS repeat-associated core domain-containing protein" evidence="2">
    <location>
        <begin position="38"/>
        <end position="1352"/>
    </location>
</feature>
<proteinExistence type="predicted"/>
<evidence type="ECO:0000313" key="5">
    <source>
        <dbReference type="EMBL" id="MBQ0935099.1"/>
    </source>
</evidence>
<organism evidence="5 6">
    <name type="scientific">Ideonella paludis</name>
    <dbReference type="NCBI Taxonomy" id="1233411"/>
    <lineage>
        <taxon>Bacteria</taxon>
        <taxon>Pseudomonadati</taxon>
        <taxon>Pseudomonadota</taxon>
        <taxon>Betaproteobacteria</taxon>
        <taxon>Burkholderiales</taxon>
        <taxon>Sphaerotilaceae</taxon>
        <taxon>Ideonella</taxon>
    </lineage>
</organism>
<keyword evidence="2" id="KW-0732">Signal</keyword>
<dbReference type="InterPro" id="IPR031325">
    <property type="entry name" value="RHS_repeat"/>
</dbReference>
<dbReference type="Pfam" id="PF05593">
    <property type="entry name" value="RHS_repeat"/>
    <property type="match status" value="1"/>
</dbReference>
<dbReference type="Proteomes" id="UP000672097">
    <property type="component" value="Unassembled WGS sequence"/>
</dbReference>
<keyword evidence="1" id="KW-0677">Repeat</keyword>
<evidence type="ECO:0000313" key="6">
    <source>
        <dbReference type="Proteomes" id="UP000672097"/>
    </source>
</evidence>
<sequence>MTHIHSAMPQWAVAVLRQSLAAAAGLSLALSSALAQAQPISRSVAYTYDPNNGQVLTETVDPGGTHCAKTTFTYDGQGNKKSVLVQYCGNSTDPAVAFADRLTLNDFTKHASVGALPTVADGTFLTKVQTGVPNAGKDGFQPELSQTTASYHPAYGVPLTQTVVALDSSVYNIVSKTELDALGRVSRVFTPVGRNGDNTLTFTSTEQKRVYCTGPLAATGAELAACLKHTHTVEVAVASKMLFTSDGEPTSTTTATAVSAYYIETVPKDSTGNIIGARSRVHYDALHREIAKESEAYDKQWTMSLTVYDRLGQAASSWSGFYGRNAAGQFQAPPAELRQWAAKRDLVHRPTESRQFFRAGAGEAAKELAGTTEYMGLSSKSTTPGPNGEWRTSIAHKYGNGQIAQTVDAYGATLNNAYDAVGNLVQTLDPLGNTSTITYTPGTARFKVAMKDPNQGQWQYTYNALGELVKQKDGKGQETTLEYDRIGRLIKKKNPTQNGEWYYNRDKAGLLCAKGLPKLCQTIAGNTSTSKEITSQTLAYDTLGRGTKATVNLADRTWVSESTYDTLGRLATQKYPTGFTVGYGYSASTGSRLPGVLERVFDSTTVSTTSRHFWRIDTVPAAEVFNARGQLQKAHLGKDTGTDAQWVTQDDKFDPISGKAFALTAANQSGVGALNHNYRFDEAGNVVMRQNSLMGTTENFVHDKLSRLTNFTMASTADASAARTVEVQYNAIGNILYKSDAGAYTYNASGNSALAPHAVQAVNGTNYVYDANGALESTTGAQVRSHTWTAFNQPATMAYQGRSVAFKYDESYKRVEEVITNGSTVRTLHLLHPDNQGGLGFEREVITVGGSRTRNENRHYISVGGAVVAVVKTLTPVTSDLNTGALNGSLSTAAADANLVNYWHKDALGSIVAISDRDGNVIEKMAFDPWGRRLQDTGRLVDGVNPAHGDRGFTGHEHLDEIGYVHMNGRIYDPVLGRFLSTDPYVSDPNDLQHFNRYSYVVNRPLMLTDPSGEFLPIIAWKVIAVVAGAAMISEGNKYWKMVGTVLVTWGLGTQGANYGGPGLIEVGTSGAIAGTGANVAAGFIVGGATGGAEGAILGAVSAGAFGAIGAADLPIGQAMLAHALVGCVMGEASGGNCGPSAMAAAAGKLTSHAIEVNIPASEKILGFAATALAGGTVSVIGGGKFANGALQAGLGYLLNQATSADSSADFQSRTVALRAALSDAGVSWRDSMSQVREVQLYDKGEDGSVRRPLVRADGTPVRVLEYKFETANGRIVVTDHAAGHMVNGRFVEKGHFNVMKEVDLPDGKVERVKVPGVKPHYNFQSVPTINRFYRYYYVGPGGKLTPRGAGE</sequence>
<feature type="signal peptide" evidence="2">
    <location>
        <begin position="1"/>
        <end position="37"/>
    </location>
</feature>
<dbReference type="PANTHER" id="PTHR32305">
    <property type="match status" value="1"/>
</dbReference>